<dbReference type="AlphaFoldDB" id="A0A081C6H5"/>
<proteinExistence type="predicted"/>
<keyword evidence="2" id="KW-1185">Reference proteome</keyword>
<dbReference type="eggNOG" id="ENOG5032UMB">
    <property type="taxonomic scope" value="Bacteria"/>
</dbReference>
<reference evidence="1 2" key="1">
    <citation type="journal article" date="2015" name="PeerJ">
        <title>First genomic representation of candidate bacterial phylum KSB3 points to enhanced environmental sensing as a trigger of wastewater bulking.</title>
        <authorList>
            <person name="Sekiguchi Y."/>
            <person name="Ohashi A."/>
            <person name="Parks D.H."/>
            <person name="Yamauchi T."/>
            <person name="Tyson G.W."/>
            <person name="Hugenholtz P."/>
        </authorList>
    </citation>
    <scope>NUCLEOTIDE SEQUENCE [LARGE SCALE GENOMIC DNA]</scope>
</reference>
<sequence length="146" mass="15770">MTHYDEGNYAAKHPQGITPDQKIAEQVKAKLVDGKISCAAAFQIAEEYRITPAEVGQVIDLLEIRINKCQLGLFGYGPQKKIVQPAKQIAGELRDAIEDACNDGKLSCAVLWEIAERLHISRLDASAACEALGVKISSCQLGAFSA</sequence>
<accession>A0A081C6H5</accession>
<name>A0A081C6H5_VECG1</name>
<organism evidence="1 2">
    <name type="scientific">Vecturithrix granuli</name>
    <dbReference type="NCBI Taxonomy" id="1499967"/>
    <lineage>
        <taxon>Bacteria</taxon>
        <taxon>Candidatus Moduliflexota</taxon>
        <taxon>Candidatus Vecturitrichia</taxon>
        <taxon>Candidatus Vecturitrichales</taxon>
        <taxon>Candidatus Vecturitrichaceae</taxon>
        <taxon>Candidatus Vecturithrix</taxon>
    </lineage>
</organism>
<evidence type="ECO:0000313" key="1">
    <source>
        <dbReference type="EMBL" id="GAK60180.1"/>
    </source>
</evidence>
<dbReference type="STRING" id="1499967.U27_00071"/>
<gene>
    <name evidence="1" type="ORF">U27_00071</name>
</gene>
<dbReference type="Proteomes" id="UP000030661">
    <property type="component" value="Unassembled WGS sequence"/>
</dbReference>
<dbReference type="HOGENOM" id="CLU_143367_0_0_0"/>
<dbReference type="EMBL" id="DF820472">
    <property type="protein sequence ID" value="GAK60180.1"/>
    <property type="molecule type" value="Genomic_DNA"/>
</dbReference>
<protein>
    <submittedName>
        <fullName evidence="1">Uncharacterized protein</fullName>
    </submittedName>
</protein>
<evidence type="ECO:0000313" key="2">
    <source>
        <dbReference type="Proteomes" id="UP000030661"/>
    </source>
</evidence>